<evidence type="ECO:0000256" key="2">
    <source>
        <dbReference type="SAM" id="Coils"/>
    </source>
</evidence>
<feature type="domain" description="HTH cro/C1-type" evidence="3">
    <location>
        <begin position="9"/>
        <end position="63"/>
    </location>
</feature>
<gene>
    <name evidence="4" type="ORF">SAMN05421639_11112</name>
</gene>
<organism evidence="4 5">
    <name type="scientific">Chryseobacterium shigense</name>
    <dbReference type="NCBI Taxonomy" id="297244"/>
    <lineage>
        <taxon>Bacteria</taxon>
        <taxon>Pseudomonadati</taxon>
        <taxon>Bacteroidota</taxon>
        <taxon>Flavobacteriia</taxon>
        <taxon>Flavobacteriales</taxon>
        <taxon>Weeksellaceae</taxon>
        <taxon>Chryseobacterium group</taxon>
        <taxon>Chryseobacterium</taxon>
    </lineage>
</organism>
<dbReference type="RefSeq" id="WP_076510683.1">
    <property type="nucleotide sequence ID" value="NZ_FTNY01000011.1"/>
</dbReference>
<keyword evidence="5" id="KW-1185">Reference proteome</keyword>
<dbReference type="PANTHER" id="PTHR46558:SF15">
    <property type="entry name" value="HELIX-TURN-HELIX DOMAIN PROTEIN"/>
    <property type="match status" value="1"/>
</dbReference>
<keyword evidence="1 4" id="KW-0238">DNA-binding</keyword>
<dbReference type="Pfam" id="PF01381">
    <property type="entry name" value="HTH_3"/>
    <property type="match status" value="1"/>
</dbReference>
<evidence type="ECO:0000313" key="4">
    <source>
        <dbReference type="EMBL" id="SIS61149.1"/>
    </source>
</evidence>
<protein>
    <submittedName>
        <fullName evidence="4">DNA-binding transcriptional regulator, XRE-family HTH domain</fullName>
    </submittedName>
</protein>
<dbReference type="PROSITE" id="PS50943">
    <property type="entry name" value="HTH_CROC1"/>
    <property type="match status" value="1"/>
</dbReference>
<accession>A0A1N7KHY5</accession>
<dbReference type="SMART" id="SM00530">
    <property type="entry name" value="HTH_XRE"/>
    <property type="match status" value="1"/>
</dbReference>
<dbReference type="CDD" id="cd00093">
    <property type="entry name" value="HTH_XRE"/>
    <property type="match status" value="1"/>
</dbReference>
<dbReference type="EMBL" id="FTNY01000011">
    <property type="protein sequence ID" value="SIS61149.1"/>
    <property type="molecule type" value="Genomic_DNA"/>
</dbReference>
<dbReference type="AlphaFoldDB" id="A0A1N7KHY5"/>
<proteinExistence type="predicted"/>
<name>A0A1N7KHY5_9FLAO</name>
<evidence type="ECO:0000259" key="3">
    <source>
        <dbReference type="PROSITE" id="PS50943"/>
    </source>
</evidence>
<evidence type="ECO:0000313" key="5">
    <source>
        <dbReference type="Proteomes" id="UP000186373"/>
    </source>
</evidence>
<keyword evidence="2" id="KW-0175">Coiled coil</keyword>
<sequence>MNTQIGNKIRRLRENKGFSQEEMAEKLQISRSAYSRIESGETNSWINHINKLCENLDVKPEELLLNSDQLIQNNQDSDSVIQNNTNNDTNITINQLSEKVVELYEDRISELKDRVKQLEAELKKYRD</sequence>
<evidence type="ECO:0000256" key="1">
    <source>
        <dbReference type="ARBA" id="ARBA00023125"/>
    </source>
</evidence>
<dbReference type="Proteomes" id="UP000186373">
    <property type="component" value="Unassembled WGS sequence"/>
</dbReference>
<dbReference type="InterPro" id="IPR010982">
    <property type="entry name" value="Lambda_DNA-bd_dom_sf"/>
</dbReference>
<dbReference type="SUPFAM" id="SSF47413">
    <property type="entry name" value="lambda repressor-like DNA-binding domains"/>
    <property type="match status" value="1"/>
</dbReference>
<dbReference type="Gene3D" id="1.10.260.40">
    <property type="entry name" value="lambda repressor-like DNA-binding domains"/>
    <property type="match status" value="1"/>
</dbReference>
<dbReference type="InterPro" id="IPR001387">
    <property type="entry name" value="Cro/C1-type_HTH"/>
</dbReference>
<reference evidence="5" key="1">
    <citation type="submission" date="2017-01" db="EMBL/GenBank/DDBJ databases">
        <authorList>
            <person name="Varghese N."/>
            <person name="Submissions S."/>
        </authorList>
    </citation>
    <scope>NUCLEOTIDE SEQUENCE [LARGE SCALE GENOMIC DNA]</scope>
    <source>
        <strain evidence="5">DSM 17126</strain>
    </source>
</reference>
<dbReference type="PANTHER" id="PTHR46558">
    <property type="entry name" value="TRACRIPTIONAL REGULATORY PROTEIN-RELATED-RELATED"/>
    <property type="match status" value="1"/>
</dbReference>
<dbReference type="GO" id="GO:0003677">
    <property type="term" value="F:DNA binding"/>
    <property type="evidence" value="ECO:0007669"/>
    <property type="project" value="UniProtKB-KW"/>
</dbReference>
<feature type="coiled-coil region" evidence="2">
    <location>
        <begin position="94"/>
        <end position="121"/>
    </location>
</feature>